<evidence type="ECO:0000313" key="2">
    <source>
        <dbReference type="EMBL" id="TRY69213.1"/>
    </source>
</evidence>
<evidence type="ECO:0008006" key="4">
    <source>
        <dbReference type="Google" id="ProtNLM"/>
    </source>
</evidence>
<gene>
    <name evidence="2" type="ORF">TCAL_14230</name>
</gene>
<dbReference type="AlphaFoldDB" id="A0A553NUV7"/>
<sequence>MGRVLVFVVVFVLAIHQIEATLRCYVCGGHSGRSCETIREPRRRSPYVRPEPVAASDGSPQWEQCNDLISNQGCIKQVVNNVVVLRACWMQATQECQVDGVGMVCTCTSDLCNAAPRIQSAPGEVFKLVVLCQATLAVFLLLRTNPNV</sequence>
<dbReference type="EMBL" id="VCGU01000010">
    <property type="protein sequence ID" value="TRY69213.1"/>
    <property type="molecule type" value="Genomic_DNA"/>
</dbReference>
<dbReference type="Proteomes" id="UP000318571">
    <property type="component" value="Chromosome 1"/>
</dbReference>
<accession>A0A553NUV7</accession>
<protein>
    <recommendedName>
        <fullName evidence="4">Protein sleepless</fullName>
    </recommendedName>
</protein>
<evidence type="ECO:0000313" key="3">
    <source>
        <dbReference type="Proteomes" id="UP000318571"/>
    </source>
</evidence>
<keyword evidence="1" id="KW-0732">Signal</keyword>
<feature type="signal peptide" evidence="1">
    <location>
        <begin position="1"/>
        <end position="20"/>
    </location>
</feature>
<organism evidence="2 3">
    <name type="scientific">Tigriopus californicus</name>
    <name type="common">Marine copepod</name>
    <dbReference type="NCBI Taxonomy" id="6832"/>
    <lineage>
        <taxon>Eukaryota</taxon>
        <taxon>Metazoa</taxon>
        <taxon>Ecdysozoa</taxon>
        <taxon>Arthropoda</taxon>
        <taxon>Crustacea</taxon>
        <taxon>Multicrustacea</taxon>
        <taxon>Hexanauplia</taxon>
        <taxon>Copepoda</taxon>
        <taxon>Harpacticoida</taxon>
        <taxon>Harpacticidae</taxon>
        <taxon>Tigriopus</taxon>
    </lineage>
</organism>
<keyword evidence="3" id="KW-1185">Reference proteome</keyword>
<comment type="caution">
    <text evidence="2">The sequence shown here is derived from an EMBL/GenBank/DDBJ whole genome shotgun (WGS) entry which is preliminary data.</text>
</comment>
<reference evidence="2 3" key="1">
    <citation type="journal article" date="2018" name="Nat. Ecol. Evol.">
        <title>Genomic signatures of mitonuclear coevolution across populations of Tigriopus californicus.</title>
        <authorList>
            <person name="Barreto F.S."/>
            <person name="Watson E.T."/>
            <person name="Lima T.G."/>
            <person name="Willett C.S."/>
            <person name="Edmands S."/>
            <person name="Li W."/>
            <person name="Burton R.S."/>
        </authorList>
    </citation>
    <scope>NUCLEOTIDE SEQUENCE [LARGE SCALE GENOMIC DNA]</scope>
    <source>
        <strain evidence="2 3">San Diego</strain>
    </source>
</reference>
<feature type="chain" id="PRO_5022183347" description="Protein sleepless" evidence="1">
    <location>
        <begin position="21"/>
        <end position="148"/>
    </location>
</feature>
<name>A0A553NUV7_TIGCA</name>
<evidence type="ECO:0000256" key="1">
    <source>
        <dbReference type="SAM" id="SignalP"/>
    </source>
</evidence>
<proteinExistence type="predicted"/>